<proteinExistence type="predicted"/>
<accession>A0ABV7SME0</accession>
<gene>
    <name evidence="1" type="ORF">ACFOZ0_30330</name>
</gene>
<name>A0ABV7SME0_9ACTN</name>
<evidence type="ECO:0000313" key="2">
    <source>
        <dbReference type="Proteomes" id="UP001595701"/>
    </source>
</evidence>
<reference evidence="2" key="1">
    <citation type="journal article" date="2019" name="Int. J. Syst. Evol. Microbiol.">
        <title>The Global Catalogue of Microorganisms (GCM) 10K type strain sequencing project: providing services to taxonomists for standard genome sequencing and annotation.</title>
        <authorList>
            <consortium name="The Broad Institute Genomics Platform"/>
            <consortium name="The Broad Institute Genome Sequencing Center for Infectious Disease"/>
            <person name="Wu L."/>
            <person name="Ma J."/>
        </authorList>
    </citation>
    <scope>NUCLEOTIDE SEQUENCE [LARGE SCALE GENOMIC DNA]</scope>
    <source>
        <strain evidence="2">CGMCC 4.7035</strain>
    </source>
</reference>
<sequence length="65" mass="6871">APPSFSTWTQCASENGTCSFSGTHEVAFGANGKYYYRVGTGSYACSNSAFTDPIPGTAKNCYVLQ</sequence>
<feature type="non-terminal residue" evidence="1">
    <location>
        <position position="1"/>
    </location>
</feature>
<organism evidence="1 2">
    <name type="scientific">Streptomyces yaanensis</name>
    <dbReference type="NCBI Taxonomy" id="1142239"/>
    <lineage>
        <taxon>Bacteria</taxon>
        <taxon>Bacillati</taxon>
        <taxon>Actinomycetota</taxon>
        <taxon>Actinomycetes</taxon>
        <taxon>Kitasatosporales</taxon>
        <taxon>Streptomycetaceae</taxon>
        <taxon>Streptomyces</taxon>
    </lineage>
</organism>
<dbReference type="Proteomes" id="UP001595701">
    <property type="component" value="Unassembled WGS sequence"/>
</dbReference>
<evidence type="ECO:0000313" key="1">
    <source>
        <dbReference type="EMBL" id="MFC3577492.1"/>
    </source>
</evidence>
<comment type="caution">
    <text evidence="1">The sequence shown here is derived from an EMBL/GenBank/DDBJ whole genome shotgun (WGS) entry which is preliminary data.</text>
</comment>
<dbReference type="EMBL" id="JBHRWR010000034">
    <property type="protein sequence ID" value="MFC3577492.1"/>
    <property type="molecule type" value="Genomic_DNA"/>
</dbReference>
<protein>
    <submittedName>
        <fullName evidence="1">Uncharacterized protein</fullName>
    </submittedName>
</protein>
<keyword evidence="2" id="KW-1185">Reference proteome</keyword>